<evidence type="ECO:0000313" key="17">
    <source>
        <dbReference type="Proteomes" id="UP001363151"/>
    </source>
</evidence>
<comment type="similarity">
    <text evidence="2 12">Belongs to the mitochondrial carrier (TC 2.A.29) family.</text>
</comment>
<evidence type="ECO:0000256" key="2">
    <source>
        <dbReference type="ARBA" id="ARBA00006375"/>
    </source>
</evidence>
<evidence type="ECO:0000259" key="15">
    <source>
        <dbReference type="Pfam" id="PF00082"/>
    </source>
</evidence>
<gene>
    <name evidence="16" type="primary">mycP</name>
    <name evidence="16" type="ORF">SO694_00083179</name>
</gene>
<comment type="caution">
    <text evidence="16">The sequence shown here is derived from an EMBL/GenBank/DDBJ whole genome shotgun (WGS) entry which is preliminary data.</text>
</comment>
<dbReference type="PROSITE" id="PS00136">
    <property type="entry name" value="SUBTILASE_ASP"/>
    <property type="match status" value="1"/>
</dbReference>
<dbReference type="PANTHER" id="PTHR45667">
    <property type="entry name" value="S-ADENOSYLMETHIONINE MITOCHONDRIAL CARRIER PROTEIN"/>
    <property type="match status" value="1"/>
</dbReference>
<sequence>MRWFAFLGAAAAVAGDDVAGLVQVKVRRAPSPAAAASAAARAMGCGRPTRVFRPAGIHEARHAAFGLDRWFELDCGRSAAAALAKVARRPLRQRQLEARRPSSPSRRAAGDADDVDDVAVSGGFEPDDPLFGLQKAVLKAAKVPGRVGASGGGGSDAVVVQVVDSGVDAAHPDLVDALWKHPGEVCGNGVDDDGNGYRSRGYPDAIAYGADHGAHVCSLSWTFSSPDAYNQAVLDAIDFCAVAAGGRRGRGGSEQRRVGRAWYPAAYGPVVAVTATDRDGDLASFANRGAWVDVAAPGERVVGGARTMAELSLEQTALASSVGSFAARCLCHPLDTIKSRLQADARSGSLVACGARTLAEEGPRGLYQGFGAWRRSSARPAGMLYFTTYEACKRAVGDAGALGHFGCGLAAEAVACVALRDAVARGGVGALYRGYGATLLSFGTFSGLYFALYEECKARFGGGPHPPFHAALGAALSAGGAASFLTAPLDLAKLRMQVHRDAGAAPPSFAAAFGARVVAAAASGPLPRRARARRLFAPSTAVSMARFGDGQGARGVS</sequence>
<keyword evidence="7" id="KW-1133">Transmembrane helix</keyword>
<keyword evidence="8 11" id="KW-0472">Membrane</keyword>
<feature type="repeat" description="Solcar" evidence="11">
    <location>
        <begin position="466"/>
        <end position="556"/>
    </location>
</feature>
<evidence type="ECO:0000256" key="12">
    <source>
        <dbReference type="RuleBase" id="RU000488"/>
    </source>
</evidence>
<protein>
    <recommendedName>
        <fullName evidence="10">subtilisin</fullName>
        <ecNumber evidence="10">3.4.21.62</ecNumber>
    </recommendedName>
</protein>
<evidence type="ECO:0000256" key="7">
    <source>
        <dbReference type="ARBA" id="ARBA00022989"/>
    </source>
</evidence>
<evidence type="ECO:0000256" key="1">
    <source>
        <dbReference type="ARBA" id="ARBA00004141"/>
    </source>
</evidence>
<keyword evidence="5" id="KW-0677">Repeat</keyword>
<dbReference type="EC" id="3.4.21.62" evidence="10"/>
<evidence type="ECO:0000256" key="14">
    <source>
        <dbReference type="SAM" id="SignalP"/>
    </source>
</evidence>
<dbReference type="InterPro" id="IPR023827">
    <property type="entry name" value="Peptidase_S8_Asp-AS"/>
</dbReference>
<keyword evidence="3 12" id="KW-0813">Transport</keyword>
<dbReference type="InterPro" id="IPR036852">
    <property type="entry name" value="Peptidase_S8/S53_dom_sf"/>
</dbReference>
<proteinExistence type="inferred from homology"/>
<dbReference type="InterPro" id="IPR000209">
    <property type="entry name" value="Peptidase_S8/S53_dom"/>
</dbReference>
<feature type="chain" id="PRO_5046852815" description="subtilisin" evidence="14">
    <location>
        <begin position="16"/>
        <end position="557"/>
    </location>
</feature>
<feature type="region of interest" description="Disordered" evidence="13">
    <location>
        <begin position="94"/>
        <end position="114"/>
    </location>
</feature>
<evidence type="ECO:0000256" key="5">
    <source>
        <dbReference type="ARBA" id="ARBA00022737"/>
    </source>
</evidence>
<dbReference type="Gene3D" id="1.50.40.10">
    <property type="entry name" value="Mitochondrial carrier domain"/>
    <property type="match status" value="2"/>
</dbReference>
<dbReference type="InterPro" id="IPR018108">
    <property type="entry name" value="MCP_transmembrane"/>
</dbReference>
<dbReference type="Pfam" id="PF00082">
    <property type="entry name" value="Peptidase_S8"/>
    <property type="match status" value="1"/>
</dbReference>
<keyword evidence="17" id="KW-1185">Reference proteome</keyword>
<evidence type="ECO:0000256" key="10">
    <source>
        <dbReference type="ARBA" id="ARBA00023619"/>
    </source>
</evidence>
<dbReference type="Pfam" id="PF00153">
    <property type="entry name" value="Mito_carr"/>
    <property type="match status" value="3"/>
</dbReference>
<dbReference type="EMBL" id="JBBJCI010000372">
    <property type="protein sequence ID" value="KAK7231968.1"/>
    <property type="molecule type" value="Genomic_DNA"/>
</dbReference>
<dbReference type="Proteomes" id="UP001363151">
    <property type="component" value="Unassembled WGS sequence"/>
</dbReference>
<evidence type="ECO:0000256" key="13">
    <source>
        <dbReference type="SAM" id="MobiDB-lite"/>
    </source>
</evidence>
<dbReference type="InterPro" id="IPR023395">
    <property type="entry name" value="MCP_dom_sf"/>
</dbReference>
<evidence type="ECO:0000256" key="11">
    <source>
        <dbReference type="PROSITE-ProRule" id="PRU00282"/>
    </source>
</evidence>
<keyword evidence="4 11" id="KW-0812">Transmembrane</keyword>
<evidence type="ECO:0000256" key="9">
    <source>
        <dbReference type="ARBA" id="ARBA00023529"/>
    </source>
</evidence>
<dbReference type="SUPFAM" id="SSF52743">
    <property type="entry name" value="Subtilisin-like"/>
    <property type="match status" value="1"/>
</dbReference>
<dbReference type="Gene3D" id="3.40.50.200">
    <property type="entry name" value="Peptidase S8/S53 domain"/>
    <property type="match status" value="1"/>
</dbReference>
<evidence type="ECO:0000256" key="3">
    <source>
        <dbReference type="ARBA" id="ARBA00022448"/>
    </source>
</evidence>
<keyword evidence="14" id="KW-0732">Signal</keyword>
<evidence type="ECO:0000313" key="16">
    <source>
        <dbReference type="EMBL" id="KAK7231968.1"/>
    </source>
</evidence>
<evidence type="ECO:0000256" key="4">
    <source>
        <dbReference type="ARBA" id="ARBA00022692"/>
    </source>
</evidence>
<feature type="signal peptide" evidence="14">
    <location>
        <begin position="1"/>
        <end position="15"/>
    </location>
</feature>
<keyword evidence="6" id="KW-0378">Hydrolase</keyword>
<organism evidence="16 17">
    <name type="scientific">Aureococcus anophagefferens</name>
    <name type="common">Harmful bloom alga</name>
    <dbReference type="NCBI Taxonomy" id="44056"/>
    <lineage>
        <taxon>Eukaryota</taxon>
        <taxon>Sar</taxon>
        <taxon>Stramenopiles</taxon>
        <taxon>Ochrophyta</taxon>
        <taxon>Pelagophyceae</taxon>
        <taxon>Pelagomonadales</taxon>
        <taxon>Pelagomonadaceae</taxon>
        <taxon>Aureococcus</taxon>
    </lineage>
</organism>
<dbReference type="PROSITE" id="PS50920">
    <property type="entry name" value="SOLCAR"/>
    <property type="match status" value="2"/>
</dbReference>
<accession>A0ABR1FJG7</accession>
<name>A0ABR1FJG7_AURAN</name>
<dbReference type="SUPFAM" id="SSF103506">
    <property type="entry name" value="Mitochondrial carrier"/>
    <property type="match status" value="1"/>
</dbReference>
<evidence type="ECO:0000256" key="6">
    <source>
        <dbReference type="ARBA" id="ARBA00022801"/>
    </source>
</evidence>
<comment type="catalytic activity">
    <reaction evidence="9">
        <text>Hydrolysis of proteins with broad specificity for peptide bonds, and a preference for a large uncharged residue in P1. Hydrolyzes peptide amides.</text>
        <dbReference type="EC" id="3.4.21.62"/>
    </reaction>
</comment>
<feature type="repeat" description="Solcar" evidence="11">
    <location>
        <begin position="311"/>
        <end position="395"/>
    </location>
</feature>
<feature type="domain" description="Peptidase S8/S53" evidence="15">
    <location>
        <begin position="202"/>
        <end position="307"/>
    </location>
</feature>
<evidence type="ECO:0000256" key="8">
    <source>
        <dbReference type="ARBA" id="ARBA00023136"/>
    </source>
</evidence>
<reference evidence="16 17" key="1">
    <citation type="submission" date="2024-03" db="EMBL/GenBank/DDBJ databases">
        <title>Aureococcus anophagefferens CCMP1851 and Kratosvirus quantuckense: Draft genome of a second virus-susceptible host strain in the model system.</title>
        <authorList>
            <person name="Chase E."/>
            <person name="Truchon A.R."/>
            <person name="Schepens W."/>
            <person name="Wilhelm S.W."/>
        </authorList>
    </citation>
    <scope>NUCLEOTIDE SEQUENCE [LARGE SCALE GENOMIC DNA]</scope>
    <source>
        <strain evidence="16 17">CCMP1851</strain>
    </source>
</reference>
<comment type="subcellular location">
    <subcellularLocation>
        <location evidence="1">Membrane</location>
        <topology evidence="1">Multi-pass membrane protein</topology>
    </subcellularLocation>
</comment>